<dbReference type="PANTHER" id="PTHR43065">
    <property type="entry name" value="SENSOR HISTIDINE KINASE"/>
    <property type="match status" value="1"/>
</dbReference>
<dbReference type="InterPro" id="IPR029151">
    <property type="entry name" value="Sensor-like_sf"/>
</dbReference>
<dbReference type="EC" id="2.7.13.3" evidence="4"/>
<evidence type="ECO:0000256" key="9">
    <source>
        <dbReference type="ARBA" id="ARBA00022741"/>
    </source>
</evidence>
<feature type="coiled-coil region" evidence="15">
    <location>
        <begin position="354"/>
        <end position="388"/>
    </location>
</feature>
<keyword evidence="8 16" id="KW-0812">Transmembrane</keyword>
<keyword evidence="9" id="KW-0547">Nucleotide-binding</keyword>
<evidence type="ECO:0000256" key="2">
    <source>
        <dbReference type="ARBA" id="ARBA00004533"/>
    </source>
</evidence>
<evidence type="ECO:0000256" key="14">
    <source>
        <dbReference type="ARBA" id="ARBA00023136"/>
    </source>
</evidence>
<dbReference type="Gene3D" id="1.10.287.130">
    <property type="match status" value="1"/>
</dbReference>
<dbReference type="PANTHER" id="PTHR43065:SF46">
    <property type="entry name" value="C4-DICARBOXYLATE TRANSPORT SENSOR PROTEIN DCTB"/>
    <property type="match status" value="1"/>
</dbReference>
<feature type="transmembrane region" description="Helical" evidence="16">
    <location>
        <begin position="310"/>
        <end position="327"/>
    </location>
</feature>
<feature type="transmembrane region" description="Helical" evidence="16">
    <location>
        <begin position="25"/>
        <end position="45"/>
    </location>
</feature>
<dbReference type="InterPro" id="IPR036097">
    <property type="entry name" value="HisK_dim/P_sf"/>
</dbReference>
<dbReference type="GO" id="GO:0005886">
    <property type="term" value="C:plasma membrane"/>
    <property type="evidence" value="ECO:0007669"/>
    <property type="project" value="UniProtKB-SubCell"/>
</dbReference>
<dbReference type="Gene3D" id="3.30.450.20">
    <property type="entry name" value="PAS domain"/>
    <property type="match status" value="2"/>
</dbReference>
<keyword evidence="15" id="KW-0175">Coiled coil</keyword>
<proteinExistence type="predicted"/>
<gene>
    <name evidence="18" type="ORF">SU60_08460</name>
</gene>
<protein>
    <recommendedName>
        <fullName evidence="4">histidine kinase</fullName>
        <ecNumber evidence="4">2.7.13.3</ecNumber>
    </recommendedName>
</protein>
<dbReference type="Gene3D" id="3.30.565.10">
    <property type="entry name" value="Histidine kinase-like ATPase, C-terminal domain"/>
    <property type="match status" value="1"/>
</dbReference>
<evidence type="ECO:0000256" key="15">
    <source>
        <dbReference type="SAM" id="Coils"/>
    </source>
</evidence>
<dbReference type="SUPFAM" id="SSF47384">
    <property type="entry name" value="Homodimeric domain of signal transducing histidine kinase"/>
    <property type="match status" value="1"/>
</dbReference>
<evidence type="ECO:0000256" key="5">
    <source>
        <dbReference type="ARBA" id="ARBA00022475"/>
    </source>
</evidence>
<dbReference type="SMART" id="SM00387">
    <property type="entry name" value="HATPase_c"/>
    <property type="match status" value="1"/>
</dbReference>
<evidence type="ECO:0000256" key="3">
    <source>
        <dbReference type="ARBA" id="ARBA00004651"/>
    </source>
</evidence>
<comment type="subcellular location">
    <subcellularLocation>
        <location evidence="2">Cell inner membrane</location>
    </subcellularLocation>
    <subcellularLocation>
        <location evidence="3">Cell membrane</location>
        <topology evidence="3">Multi-pass membrane protein</topology>
    </subcellularLocation>
</comment>
<evidence type="ECO:0000256" key="4">
    <source>
        <dbReference type="ARBA" id="ARBA00012438"/>
    </source>
</evidence>
<dbReference type="GO" id="GO:0000155">
    <property type="term" value="F:phosphorelay sensor kinase activity"/>
    <property type="evidence" value="ECO:0007669"/>
    <property type="project" value="InterPro"/>
</dbReference>
<dbReference type="InterPro" id="IPR004358">
    <property type="entry name" value="Sig_transdc_His_kin-like_C"/>
</dbReference>
<reference evidence="18 19" key="1">
    <citation type="submission" date="2015-01" db="EMBL/GenBank/DDBJ databases">
        <title>Draft genome of Vibrio mytili type strain CAIM 528.</title>
        <authorList>
            <person name="Gonzalez-Castillo A."/>
            <person name="Gomez-Gil B."/>
            <person name="Enciso-Ibarra J."/>
        </authorList>
    </citation>
    <scope>NUCLEOTIDE SEQUENCE [LARGE SCALE GENOMIC DNA]</scope>
    <source>
        <strain evidence="18 19">CAIM 528</strain>
    </source>
</reference>
<evidence type="ECO:0000256" key="1">
    <source>
        <dbReference type="ARBA" id="ARBA00000085"/>
    </source>
</evidence>
<organism evidence="18 19">
    <name type="scientific">Vibrio mytili</name>
    <dbReference type="NCBI Taxonomy" id="50718"/>
    <lineage>
        <taxon>Bacteria</taxon>
        <taxon>Pseudomonadati</taxon>
        <taxon>Pseudomonadota</taxon>
        <taxon>Gammaproteobacteria</taxon>
        <taxon>Vibrionales</taxon>
        <taxon>Vibrionaceae</taxon>
        <taxon>Vibrio</taxon>
    </lineage>
</organism>
<dbReference type="InterPro" id="IPR033479">
    <property type="entry name" value="dCache_1"/>
</dbReference>
<evidence type="ECO:0000256" key="10">
    <source>
        <dbReference type="ARBA" id="ARBA00022777"/>
    </source>
</evidence>
<dbReference type="SUPFAM" id="SSF103190">
    <property type="entry name" value="Sensory domain-like"/>
    <property type="match status" value="1"/>
</dbReference>
<evidence type="ECO:0000259" key="17">
    <source>
        <dbReference type="PROSITE" id="PS50109"/>
    </source>
</evidence>
<dbReference type="AlphaFoldDB" id="A0A0C3HSY6"/>
<evidence type="ECO:0000256" key="6">
    <source>
        <dbReference type="ARBA" id="ARBA00022553"/>
    </source>
</evidence>
<keyword evidence="10 18" id="KW-0418">Kinase</keyword>
<dbReference type="PROSITE" id="PS50109">
    <property type="entry name" value="HIS_KIN"/>
    <property type="match status" value="1"/>
</dbReference>
<evidence type="ECO:0000256" key="12">
    <source>
        <dbReference type="ARBA" id="ARBA00022989"/>
    </source>
</evidence>
<dbReference type="InterPro" id="IPR003594">
    <property type="entry name" value="HATPase_dom"/>
</dbReference>
<keyword evidence="5" id="KW-1003">Cell membrane</keyword>
<dbReference type="InterPro" id="IPR036890">
    <property type="entry name" value="HATPase_C_sf"/>
</dbReference>
<dbReference type="GO" id="GO:0005524">
    <property type="term" value="F:ATP binding"/>
    <property type="evidence" value="ECO:0007669"/>
    <property type="project" value="UniProtKB-KW"/>
</dbReference>
<dbReference type="EMBL" id="JXOK01000026">
    <property type="protein sequence ID" value="KIN11306.1"/>
    <property type="molecule type" value="Genomic_DNA"/>
</dbReference>
<evidence type="ECO:0000256" key="8">
    <source>
        <dbReference type="ARBA" id="ARBA00022692"/>
    </source>
</evidence>
<keyword evidence="12 16" id="KW-1133">Transmembrane helix</keyword>
<comment type="catalytic activity">
    <reaction evidence="1">
        <text>ATP + protein L-histidine = ADP + protein N-phospho-L-histidine.</text>
        <dbReference type="EC" id="2.7.13.3"/>
    </reaction>
</comment>
<dbReference type="PRINTS" id="PR00344">
    <property type="entry name" value="BCTRLSENSOR"/>
</dbReference>
<comment type="caution">
    <text evidence="18">The sequence shown here is derived from an EMBL/GenBank/DDBJ whole genome shotgun (WGS) entry which is preliminary data.</text>
</comment>
<sequence>MHFDNIAQKTSESSVNLLNPKAVRYFLMLLFTIGLTGLVFTHQYATTYQHDKWQQKLTRQAAQVTQEVDYELAKFEQIPNLLSHDPRLIQAIKQGTESKELNLLLANWLTQSLADTIYVHDRSGLVIASSNYLQPDSFVGSNFSFRPYFQIARRGQAAQYVALGIRSNERGYFFSSPLWKKGEIIGVITIKVNLEQLEQRLAQNGADVLLTDKHNVVFMSSLPQWRYRALFPLSTAAVDELTKTRQYGDTLPAYYGELTGYRNASTFTDNQLILSPHYLAYASPLLDKGFRVIAFINHNTVLTSVIQADVIYLILYALLALIALAWFQMLANKARLANLNVELEEKVVQRTHILSEANQKLQQTILQYEQSQEELKQTQQELTQAAKLALLGELSASINHEINQPLSALKTFTENSQRLLTMERYSMVADNLDKMLMLNDTIAEVIARLKVFTRKTDHGFHHEVSILHDAVHNATSILSNKLIKQGVTLKVPDIDNNLRLAIHSVELEQVLINLFHNAAQAMDGHSLNPVISISVQCHESHCDILVSDNGPSMSDKALDKIFDPFFTTKPEGLGLGLTISKRILESYQGSLSAHKHYDLESNQPTGMTFVVTVPMATAQSHKHRKDNQ</sequence>
<dbReference type="Pfam" id="PF02743">
    <property type="entry name" value="dCache_1"/>
    <property type="match status" value="1"/>
</dbReference>
<evidence type="ECO:0000256" key="13">
    <source>
        <dbReference type="ARBA" id="ARBA00023012"/>
    </source>
</evidence>
<dbReference type="InterPro" id="IPR017055">
    <property type="entry name" value="Sig_transdc_His_kinase_DctB"/>
</dbReference>
<evidence type="ECO:0000256" key="7">
    <source>
        <dbReference type="ARBA" id="ARBA00022679"/>
    </source>
</evidence>
<dbReference type="PIRSF" id="PIRSF036431">
    <property type="entry name" value="STHK_DctB"/>
    <property type="match status" value="1"/>
</dbReference>
<dbReference type="Pfam" id="PF02518">
    <property type="entry name" value="HATPase_c"/>
    <property type="match status" value="1"/>
</dbReference>
<dbReference type="InterPro" id="IPR003661">
    <property type="entry name" value="HisK_dim/P_dom"/>
</dbReference>
<dbReference type="SUPFAM" id="SSF55874">
    <property type="entry name" value="ATPase domain of HSP90 chaperone/DNA topoisomerase II/histidine kinase"/>
    <property type="match status" value="1"/>
</dbReference>
<keyword evidence="7" id="KW-0808">Transferase</keyword>
<dbReference type="STRING" id="50718.SU60_08460"/>
<keyword evidence="19" id="KW-1185">Reference proteome</keyword>
<evidence type="ECO:0000313" key="18">
    <source>
        <dbReference type="EMBL" id="KIN11306.1"/>
    </source>
</evidence>
<feature type="domain" description="Histidine kinase" evidence="17">
    <location>
        <begin position="397"/>
        <end position="617"/>
    </location>
</feature>
<keyword evidence="6" id="KW-0597">Phosphoprotein</keyword>
<name>A0A0C3HSY6_9VIBR</name>
<dbReference type="CDD" id="cd00082">
    <property type="entry name" value="HisKA"/>
    <property type="match status" value="1"/>
</dbReference>
<evidence type="ECO:0000256" key="16">
    <source>
        <dbReference type="SAM" id="Phobius"/>
    </source>
</evidence>
<keyword evidence="14 16" id="KW-0472">Membrane</keyword>
<dbReference type="CDD" id="cd12914">
    <property type="entry name" value="PDC1_DGC_like"/>
    <property type="match status" value="1"/>
</dbReference>
<dbReference type="Proteomes" id="UP000031977">
    <property type="component" value="Unassembled WGS sequence"/>
</dbReference>
<keyword evidence="11" id="KW-0067">ATP-binding</keyword>
<accession>A0A0C3HSY6</accession>
<evidence type="ECO:0000313" key="19">
    <source>
        <dbReference type="Proteomes" id="UP000031977"/>
    </source>
</evidence>
<dbReference type="InterPro" id="IPR005467">
    <property type="entry name" value="His_kinase_dom"/>
</dbReference>
<evidence type="ECO:0000256" key="11">
    <source>
        <dbReference type="ARBA" id="ARBA00022840"/>
    </source>
</evidence>
<keyword evidence="13" id="KW-0902">Two-component regulatory system</keyword>